<keyword evidence="2" id="KW-0472">Membrane</keyword>
<evidence type="ECO:0000256" key="2">
    <source>
        <dbReference type="SAM" id="Phobius"/>
    </source>
</evidence>
<organism evidence="3 4">
    <name type="scientific">Gemmata palustris</name>
    <dbReference type="NCBI Taxonomy" id="2822762"/>
    <lineage>
        <taxon>Bacteria</taxon>
        <taxon>Pseudomonadati</taxon>
        <taxon>Planctomycetota</taxon>
        <taxon>Planctomycetia</taxon>
        <taxon>Gemmatales</taxon>
        <taxon>Gemmataceae</taxon>
        <taxon>Gemmata</taxon>
    </lineage>
</organism>
<dbReference type="Proteomes" id="UP000676565">
    <property type="component" value="Unassembled WGS sequence"/>
</dbReference>
<evidence type="ECO:0000256" key="1">
    <source>
        <dbReference type="SAM" id="MobiDB-lite"/>
    </source>
</evidence>
<evidence type="ECO:0000313" key="4">
    <source>
        <dbReference type="Proteomes" id="UP000676565"/>
    </source>
</evidence>
<sequence>MPDDDTPLPEDRPRDRKPPRPEGPQPPRDRAGRGADGDEPDERPRRRRSREDDDEGDDDYPRPRRRPREDEYDPALKMVVPLNTSALAIIAGYVGLISVLCLPAPFALLLGILALVHLKKNPKLDGKVRAIFAIVMGGLFSAIFVTILVVAALGKIK</sequence>
<feature type="transmembrane region" description="Helical" evidence="2">
    <location>
        <begin position="130"/>
        <end position="154"/>
    </location>
</feature>
<dbReference type="RefSeq" id="WP_210655338.1">
    <property type="nucleotide sequence ID" value="NZ_JAGKQQ010000001.1"/>
</dbReference>
<accession>A0ABS5BSY5</accession>
<dbReference type="EMBL" id="JAGKQQ010000001">
    <property type="protein sequence ID" value="MBP3956836.1"/>
    <property type="molecule type" value="Genomic_DNA"/>
</dbReference>
<feature type="transmembrane region" description="Helical" evidence="2">
    <location>
        <begin position="86"/>
        <end position="118"/>
    </location>
</feature>
<reference evidence="3 4" key="1">
    <citation type="submission" date="2021-04" db="EMBL/GenBank/DDBJ databases">
        <authorList>
            <person name="Ivanova A."/>
        </authorList>
    </citation>
    <scope>NUCLEOTIDE SEQUENCE [LARGE SCALE GENOMIC DNA]</scope>
    <source>
        <strain evidence="3 4">G18</strain>
    </source>
</reference>
<keyword evidence="4" id="KW-1185">Reference proteome</keyword>
<keyword evidence="2" id="KW-0812">Transmembrane</keyword>
<comment type="caution">
    <text evidence="3">The sequence shown here is derived from an EMBL/GenBank/DDBJ whole genome shotgun (WGS) entry which is preliminary data.</text>
</comment>
<keyword evidence="2" id="KW-1133">Transmembrane helix</keyword>
<protein>
    <submittedName>
        <fullName evidence="3">DUF4190 domain-containing protein</fullName>
    </submittedName>
</protein>
<name>A0ABS5BSY5_9BACT</name>
<feature type="region of interest" description="Disordered" evidence="1">
    <location>
        <begin position="1"/>
        <end position="73"/>
    </location>
</feature>
<evidence type="ECO:0000313" key="3">
    <source>
        <dbReference type="EMBL" id="MBP3956836.1"/>
    </source>
</evidence>
<feature type="compositionally biased region" description="Basic and acidic residues" evidence="1">
    <location>
        <begin position="9"/>
        <end position="20"/>
    </location>
</feature>
<proteinExistence type="predicted"/>
<feature type="compositionally biased region" description="Basic and acidic residues" evidence="1">
    <location>
        <begin position="27"/>
        <end position="36"/>
    </location>
</feature>
<gene>
    <name evidence="3" type="ORF">J8F10_16300</name>
</gene>